<proteinExistence type="predicted"/>
<dbReference type="InterPro" id="IPR050471">
    <property type="entry name" value="AB_hydrolase"/>
</dbReference>
<keyword evidence="3" id="KW-0378">Hydrolase</keyword>
<gene>
    <name evidence="2" type="ORF">ACHIPZ_06700</name>
    <name evidence="3" type="ORF">ACHIRB_30440</name>
</gene>
<comment type="caution">
    <text evidence="3">The sequence shown here is derived from an EMBL/GenBank/DDBJ whole genome shotgun (WGS) entry which is preliminary data.</text>
</comment>
<dbReference type="SUPFAM" id="SSF53474">
    <property type="entry name" value="alpha/beta-Hydrolases"/>
    <property type="match status" value="1"/>
</dbReference>
<sequence length="343" mass="36455">MTQIHMATRTSLGVVNAVHTRSYRPPMTTILDRRSVVVADDGTPLAVREIGSRAAPVTVVFAHGFCLHMGAWAPQRIRLAHAWSGRARLVFFDHRGHGGSGEGPVESYTITQLGHDLDAVIRAMAPQGPLILVGHSMGGMAVLSYIASHRATAEQRLAGLSLIATAAGDIAGSGIGRFLATPAVPVLRAAAEFAPTLLQRGWDLTRRLLAPVIGTTCPFPMAQSPVAQAASMSYDMIHRTPIATLTRLLSEFKDFDENRALPLCASIPVSIVCGTHDKVTPILHSHRLASALPTAELVEVPGARHMVELERPDIVSASLDRLLGRVEASQPAGFPSPVLSVGA</sequence>
<dbReference type="Proteomes" id="UP001609219">
    <property type="component" value="Unassembled WGS sequence"/>
</dbReference>
<evidence type="ECO:0000313" key="2">
    <source>
        <dbReference type="EMBL" id="MFH5207904.1"/>
    </source>
</evidence>
<organism evidence="3 5">
    <name type="scientific">Antrihabitans spumae</name>
    <dbReference type="NCBI Taxonomy" id="3373370"/>
    <lineage>
        <taxon>Bacteria</taxon>
        <taxon>Bacillati</taxon>
        <taxon>Actinomycetota</taxon>
        <taxon>Actinomycetes</taxon>
        <taxon>Mycobacteriales</taxon>
        <taxon>Nocardiaceae</taxon>
        <taxon>Antrihabitans</taxon>
    </lineage>
</organism>
<evidence type="ECO:0000313" key="4">
    <source>
        <dbReference type="Proteomes" id="UP001609175"/>
    </source>
</evidence>
<reference evidence="4 5" key="1">
    <citation type="submission" date="2024-10" db="EMBL/GenBank/DDBJ databases">
        <authorList>
            <person name="Riesco R."/>
        </authorList>
    </citation>
    <scope>NUCLEOTIDE SEQUENCE [LARGE SCALE GENOMIC DNA]</scope>
    <source>
        <strain evidence="2 4">NCIMB 15449</strain>
        <strain evidence="3 5">NCIMB 15450</strain>
    </source>
</reference>
<evidence type="ECO:0000259" key="1">
    <source>
        <dbReference type="Pfam" id="PF00561"/>
    </source>
</evidence>
<accession>A0ABW7KDL8</accession>
<dbReference type="EMBL" id="JBIMSN010000163">
    <property type="protein sequence ID" value="MFH5232855.1"/>
    <property type="molecule type" value="Genomic_DNA"/>
</dbReference>
<evidence type="ECO:0000313" key="3">
    <source>
        <dbReference type="EMBL" id="MFH5232855.1"/>
    </source>
</evidence>
<dbReference type="InterPro" id="IPR029058">
    <property type="entry name" value="AB_hydrolase_fold"/>
</dbReference>
<dbReference type="GO" id="GO:0016787">
    <property type="term" value="F:hydrolase activity"/>
    <property type="evidence" value="ECO:0007669"/>
    <property type="project" value="UniProtKB-KW"/>
</dbReference>
<feature type="domain" description="AB hydrolase-1" evidence="1">
    <location>
        <begin position="58"/>
        <end position="311"/>
    </location>
</feature>
<dbReference type="Pfam" id="PF00561">
    <property type="entry name" value="Abhydrolase_1"/>
    <property type="match status" value="1"/>
</dbReference>
<dbReference type="PANTHER" id="PTHR43433:SF5">
    <property type="entry name" value="AB HYDROLASE-1 DOMAIN-CONTAINING PROTEIN"/>
    <property type="match status" value="1"/>
</dbReference>
<keyword evidence="5" id="KW-1185">Reference proteome</keyword>
<dbReference type="Proteomes" id="UP001609175">
    <property type="component" value="Unassembled WGS sequence"/>
</dbReference>
<name>A0ABW7KDL8_9NOCA</name>
<dbReference type="PANTHER" id="PTHR43433">
    <property type="entry name" value="HYDROLASE, ALPHA/BETA FOLD FAMILY PROTEIN"/>
    <property type="match status" value="1"/>
</dbReference>
<protein>
    <submittedName>
        <fullName evidence="3">Alpha/beta fold hydrolase</fullName>
    </submittedName>
</protein>
<dbReference type="Gene3D" id="3.40.50.1820">
    <property type="entry name" value="alpha/beta hydrolase"/>
    <property type="match status" value="1"/>
</dbReference>
<dbReference type="InterPro" id="IPR000073">
    <property type="entry name" value="AB_hydrolase_1"/>
</dbReference>
<dbReference type="EMBL" id="JBIMSO010000031">
    <property type="protein sequence ID" value="MFH5207904.1"/>
    <property type="molecule type" value="Genomic_DNA"/>
</dbReference>
<evidence type="ECO:0000313" key="5">
    <source>
        <dbReference type="Proteomes" id="UP001609219"/>
    </source>
</evidence>
<dbReference type="RefSeq" id="WP_395113342.1">
    <property type="nucleotide sequence ID" value="NZ_JBIMSN010000163.1"/>
</dbReference>